<name>A0A517LMM7_9PEZI</name>
<accession>A0A517LMM7</accession>
<dbReference type="Proteomes" id="UP000316270">
    <property type="component" value="Chromosome 16"/>
</dbReference>
<keyword evidence="2" id="KW-1185">Reference proteome</keyword>
<proteinExistence type="predicted"/>
<protein>
    <submittedName>
        <fullName evidence="1">Uncharacterized protein</fullName>
    </submittedName>
</protein>
<sequence length="233" mass="25225">MATKGPIPQAHNSSSLDKLLTTSPDLLGSKIEERHRVLQIALSKSRMLLSAIVAYKATSACEISDDFRNTLTENLVPILAIKNVTPDGHSSLGPILSELHEIHSEAGRSTTPPLPPSKLPTLCALSRTLRHGHGIMGLRYAYHCLLAKPGAQVETIMRRQRNKAADEDGACEARVLYALNILQSRLEMLVAELVNSGVILLEEEGDIDVGIGEEESDNTSLFIARVDNTISSG</sequence>
<organism evidence="1 2">
    <name type="scientific">Venturia effusa</name>
    <dbReference type="NCBI Taxonomy" id="50376"/>
    <lineage>
        <taxon>Eukaryota</taxon>
        <taxon>Fungi</taxon>
        <taxon>Dikarya</taxon>
        <taxon>Ascomycota</taxon>
        <taxon>Pezizomycotina</taxon>
        <taxon>Dothideomycetes</taxon>
        <taxon>Pleosporomycetidae</taxon>
        <taxon>Venturiales</taxon>
        <taxon>Venturiaceae</taxon>
        <taxon>Venturia</taxon>
    </lineage>
</organism>
<dbReference type="AlphaFoldDB" id="A0A517LMM7"/>
<evidence type="ECO:0000313" key="2">
    <source>
        <dbReference type="Proteomes" id="UP000316270"/>
    </source>
</evidence>
<gene>
    <name evidence="1" type="ORF">FKW77_004041</name>
</gene>
<evidence type="ECO:0000313" key="1">
    <source>
        <dbReference type="EMBL" id="QDS76898.1"/>
    </source>
</evidence>
<reference evidence="1 2" key="1">
    <citation type="submission" date="2019-07" db="EMBL/GenBank/DDBJ databases">
        <title>Finished genome of Venturia effusa.</title>
        <authorList>
            <person name="Young C.A."/>
            <person name="Cox M.P."/>
            <person name="Ganley A.R.D."/>
            <person name="David W.J."/>
        </authorList>
    </citation>
    <scope>NUCLEOTIDE SEQUENCE [LARGE SCALE GENOMIC DNA]</scope>
    <source>
        <strain evidence="2">albino</strain>
    </source>
</reference>
<dbReference type="EMBL" id="CP042200">
    <property type="protein sequence ID" value="QDS76898.1"/>
    <property type="molecule type" value="Genomic_DNA"/>
</dbReference>